<sequence>MEQLGLEGILAAEKERRERLYRRSLPEKRTLVEALSCLSREELDDMAYNLCLEGTEEMTFSALVETLAPAVCRFSERWLPSAFDEQYQAFRHIREQGGLAADFRVDDERLDYLCGLGLLAVGAADGKLFWYMPEEIDAVFSRLDSPSYGQAVQTNTEIMRLATGLLFYYGFLDYDRLFSMVSALLEEEQRIEFFSFMGVLLNGSCWQKNVVGHERGMSYHTVLDAAGIEAQQKEKDGLPFAEISYGKAYDAGEDGYIEATDAYKGLAQFFMAQFGFDVLHAADTVGKILILMQNGGSMKEVAAFLETLGEIEEEAAAAELSRLVIELHGTTRLWRLKGHTPRELQENAAVLAGSLH</sequence>
<dbReference type="Proteomes" id="UP001559623">
    <property type="component" value="Unassembled WGS sequence"/>
</dbReference>
<accession>A0ABV3X367</accession>
<comment type="caution">
    <text evidence="1">The sequence shown here is derived from an EMBL/GenBank/DDBJ whole genome shotgun (WGS) entry which is preliminary data.</text>
</comment>
<evidence type="ECO:0000313" key="1">
    <source>
        <dbReference type="EMBL" id="MEX5284640.1"/>
    </source>
</evidence>
<gene>
    <name evidence="1" type="ORF">QCO44_03160</name>
</gene>
<dbReference type="EMBL" id="JARVLH010000002">
    <property type="protein sequence ID" value="MEX5284640.1"/>
    <property type="molecule type" value="Genomic_DNA"/>
</dbReference>
<keyword evidence="2" id="KW-1185">Reference proteome</keyword>
<proteinExistence type="predicted"/>
<name>A0ABV3X367_9FIRM</name>
<organism evidence="1 2">
    <name type="scientific">Selenomonas sputigena</name>
    <dbReference type="NCBI Taxonomy" id="69823"/>
    <lineage>
        <taxon>Bacteria</taxon>
        <taxon>Bacillati</taxon>
        <taxon>Bacillota</taxon>
        <taxon>Negativicutes</taxon>
        <taxon>Selenomonadales</taxon>
        <taxon>Selenomonadaceae</taxon>
        <taxon>Selenomonas</taxon>
    </lineage>
</organism>
<protein>
    <submittedName>
        <fullName evidence="1">Uncharacterized protein</fullName>
    </submittedName>
</protein>
<dbReference type="RefSeq" id="WP_368846373.1">
    <property type="nucleotide sequence ID" value="NZ_CP194411.1"/>
</dbReference>
<reference evidence="1 2" key="1">
    <citation type="submission" date="2023-04" db="EMBL/GenBank/DDBJ databases">
        <title>Genome Sequence of Selenomonas sputigena ATCC 33150.</title>
        <authorList>
            <person name="Miller D.P."/>
            <person name="Anvari S."/>
            <person name="Polson S.W."/>
            <person name="Macdonald M."/>
            <person name="Mcdowell J.V."/>
        </authorList>
    </citation>
    <scope>NUCLEOTIDE SEQUENCE [LARGE SCALE GENOMIC DNA]</scope>
    <source>
        <strain evidence="1 2">ATCC 33150</strain>
    </source>
</reference>
<evidence type="ECO:0000313" key="2">
    <source>
        <dbReference type="Proteomes" id="UP001559623"/>
    </source>
</evidence>